<protein>
    <submittedName>
        <fullName evidence="7">NADH dehydrogenase-like protein</fullName>
        <ecNumber evidence="7">1.6.99.-</ecNumber>
    </submittedName>
</protein>
<evidence type="ECO:0000259" key="6">
    <source>
        <dbReference type="PROSITE" id="PS50042"/>
    </source>
</evidence>
<dbReference type="InterPro" id="IPR051169">
    <property type="entry name" value="NADH-Q_oxidoreductase"/>
</dbReference>
<evidence type="ECO:0000256" key="5">
    <source>
        <dbReference type="ARBA" id="ARBA00023002"/>
    </source>
</evidence>
<comment type="cofactor">
    <cofactor evidence="1">
        <name>FAD</name>
        <dbReference type="ChEBI" id="CHEBI:57692"/>
    </cofactor>
</comment>
<dbReference type="KEGG" id="rul:UC8_51130"/>
<dbReference type="SUPFAM" id="SSF51905">
    <property type="entry name" value="FAD/NAD(P)-binding domain"/>
    <property type="match status" value="2"/>
</dbReference>
<dbReference type="RefSeq" id="WP_068141006.1">
    <property type="nucleotide sequence ID" value="NZ_CP042914.1"/>
</dbReference>
<dbReference type="PROSITE" id="PS00889">
    <property type="entry name" value="CNMP_BINDING_2"/>
    <property type="match status" value="1"/>
</dbReference>
<dbReference type="EC" id="1.6.99.-" evidence="7"/>
<dbReference type="Proteomes" id="UP000325286">
    <property type="component" value="Chromosome"/>
</dbReference>
<dbReference type="CDD" id="cd00038">
    <property type="entry name" value="CAP_ED"/>
    <property type="match status" value="1"/>
</dbReference>
<evidence type="ECO:0000256" key="2">
    <source>
        <dbReference type="ARBA" id="ARBA00005272"/>
    </source>
</evidence>
<evidence type="ECO:0000256" key="4">
    <source>
        <dbReference type="ARBA" id="ARBA00022827"/>
    </source>
</evidence>
<comment type="similarity">
    <text evidence="2">Belongs to the NADH dehydrogenase family.</text>
</comment>
<gene>
    <name evidence="7" type="ORF">UC8_51130</name>
</gene>
<dbReference type="PROSITE" id="PS50042">
    <property type="entry name" value="CNMP_BINDING_3"/>
    <property type="match status" value="1"/>
</dbReference>
<keyword evidence="4" id="KW-0274">FAD</keyword>
<accession>A0A5B9QYQ6</accession>
<dbReference type="InterPro" id="IPR018490">
    <property type="entry name" value="cNMP-bd_dom_sf"/>
</dbReference>
<dbReference type="InterPro" id="IPR023753">
    <property type="entry name" value="FAD/NAD-binding_dom"/>
</dbReference>
<dbReference type="PRINTS" id="PR00103">
    <property type="entry name" value="CAMPKINASE"/>
</dbReference>
<dbReference type="InterPro" id="IPR018488">
    <property type="entry name" value="cNMP-bd_CS"/>
</dbReference>
<dbReference type="Gene3D" id="2.60.120.10">
    <property type="entry name" value="Jelly Rolls"/>
    <property type="match status" value="1"/>
</dbReference>
<evidence type="ECO:0000313" key="7">
    <source>
        <dbReference type="EMBL" id="QEG43069.1"/>
    </source>
</evidence>
<evidence type="ECO:0000256" key="1">
    <source>
        <dbReference type="ARBA" id="ARBA00001974"/>
    </source>
</evidence>
<dbReference type="SMART" id="SM00100">
    <property type="entry name" value="cNMP"/>
    <property type="match status" value="1"/>
</dbReference>
<dbReference type="SUPFAM" id="SSF51206">
    <property type="entry name" value="cAMP-binding domain-like"/>
    <property type="match status" value="1"/>
</dbReference>
<keyword evidence="8" id="KW-1185">Reference proteome</keyword>
<dbReference type="InterPro" id="IPR000595">
    <property type="entry name" value="cNMP-bd_dom"/>
</dbReference>
<dbReference type="Pfam" id="PF00027">
    <property type="entry name" value="cNMP_binding"/>
    <property type="match status" value="1"/>
</dbReference>
<dbReference type="InterPro" id="IPR036188">
    <property type="entry name" value="FAD/NAD-bd_sf"/>
</dbReference>
<keyword evidence="5 7" id="KW-0560">Oxidoreductase</keyword>
<proteinExistence type="inferred from homology"/>
<evidence type="ECO:0000256" key="3">
    <source>
        <dbReference type="ARBA" id="ARBA00022630"/>
    </source>
</evidence>
<dbReference type="InterPro" id="IPR014710">
    <property type="entry name" value="RmlC-like_jellyroll"/>
</dbReference>
<name>A0A5B9QYQ6_9BACT</name>
<dbReference type="Pfam" id="PF07992">
    <property type="entry name" value="Pyr_redox_2"/>
    <property type="match status" value="1"/>
</dbReference>
<dbReference type="AlphaFoldDB" id="A0A5B9QYQ6"/>
<dbReference type="PANTHER" id="PTHR42913">
    <property type="entry name" value="APOPTOSIS-INDUCING FACTOR 1"/>
    <property type="match status" value="1"/>
</dbReference>
<organism evidence="7 8">
    <name type="scientific">Roseimaritima ulvae</name>
    <dbReference type="NCBI Taxonomy" id="980254"/>
    <lineage>
        <taxon>Bacteria</taxon>
        <taxon>Pseudomonadati</taxon>
        <taxon>Planctomycetota</taxon>
        <taxon>Planctomycetia</taxon>
        <taxon>Pirellulales</taxon>
        <taxon>Pirellulaceae</taxon>
        <taxon>Roseimaritima</taxon>
    </lineage>
</organism>
<reference evidence="7 8" key="1">
    <citation type="submission" date="2019-08" db="EMBL/GenBank/DDBJ databases">
        <title>Deep-cultivation of Planctomycetes and their phenomic and genomic characterization uncovers novel biology.</title>
        <authorList>
            <person name="Wiegand S."/>
            <person name="Jogler M."/>
            <person name="Boedeker C."/>
            <person name="Pinto D."/>
            <person name="Vollmers J."/>
            <person name="Rivas-Marin E."/>
            <person name="Kohn T."/>
            <person name="Peeters S.H."/>
            <person name="Heuer A."/>
            <person name="Rast P."/>
            <person name="Oberbeckmann S."/>
            <person name="Bunk B."/>
            <person name="Jeske O."/>
            <person name="Meyerdierks A."/>
            <person name="Storesund J.E."/>
            <person name="Kallscheuer N."/>
            <person name="Luecker S."/>
            <person name="Lage O.M."/>
            <person name="Pohl T."/>
            <person name="Merkel B.J."/>
            <person name="Hornburger P."/>
            <person name="Mueller R.-W."/>
            <person name="Bruemmer F."/>
            <person name="Labrenz M."/>
            <person name="Spormann A.M."/>
            <person name="Op den Camp H."/>
            <person name="Overmann J."/>
            <person name="Amann R."/>
            <person name="Jetten M.S.M."/>
            <person name="Mascher T."/>
            <person name="Medema M.H."/>
            <person name="Devos D.P."/>
            <person name="Kaster A.-K."/>
            <person name="Ovreas L."/>
            <person name="Rohde M."/>
            <person name="Galperin M.Y."/>
            <person name="Jogler C."/>
        </authorList>
    </citation>
    <scope>NUCLEOTIDE SEQUENCE [LARGE SCALE GENOMIC DNA]</scope>
    <source>
        <strain evidence="7 8">UC8</strain>
    </source>
</reference>
<dbReference type="OrthoDB" id="9781621at2"/>
<sequence length="542" mass="59680">MATATANRPVQRIVILGGGFAGVHTARCLERRLKHQPDVELVLVNQENYLVFQPLLAEVVSGNIGLLDTVNPIRRMLKRTRLYVREIDGINLDEQTVTLTPGFRPRPDVLHYDHLVLALGNVTDFRGIPGLPEHALPFKTLADAVCLRNHLLHALEEASIETDPDVRASLLTFVIAGGGFSGVEVAAEMNDFLRRIAGEYRQIDPAAIRVILVHTGDQVLHRELGAELSKYATNVLRKRGVELILGHRLTAASRDAAILDDGRRILTRTLVSTVPSSPNPLIDALQVPKQRGRPLVDRYLSLNGHAHVWALGDCALVPMAGEGEFCPPTAQHAIRQATTVAQNIAAKLKGEPLSEFSFQGLGKMGSLGHRCAVAELFNRFRFSGFVAWLMWRTVYWWKLPGAARKARVGIAWFLDLIMPPDTVELKIHPAGGVAQAHFEAGEIIFRQGDLGDALYIILNGEVDVIIESEDTSHVVAVLTAGDYFGELALLNDHHRSATIQCKTPVDVLTMHRADFAALTTNLPELKKSFQHPDRENASPLPH</sequence>
<dbReference type="Gene3D" id="3.50.50.100">
    <property type="match status" value="1"/>
</dbReference>
<evidence type="ECO:0000313" key="8">
    <source>
        <dbReference type="Proteomes" id="UP000325286"/>
    </source>
</evidence>
<dbReference type="GO" id="GO:0003955">
    <property type="term" value="F:NAD(P)H dehydrogenase (quinone) activity"/>
    <property type="evidence" value="ECO:0007669"/>
    <property type="project" value="TreeGrafter"/>
</dbReference>
<keyword evidence="3" id="KW-0285">Flavoprotein</keyword>
<dbReference type="EMBL" id="CP042914">
    <property type="protein sequence ID" value="QEG43069.1"/>
    <property type="molecule type" value="Genomic_DNA"/>
</dbReference>
<feature type="domain" description="Cyclic nucleotide-binding" evidence="6">
    <location>
        <begin position="437"/>
        <end position="527"/>
    </location>
</feature>
<dbReference type="PANTHER" id="PTHR42913:SF3">
    <property type="entry name" value="64 KDA MITOCHONDRIAL NADH DEHYDROGENASE (EUROFUNG)"/>
    <property type="match status" value="1"/>
</dbReference>
<dbReference type="GO" id="GO:0019646">
    <property type="term" value="P:aerobic electron transport chain"/>
    <property type="evidence" value="ECO:0007669"/>
    <property type="project" value="TreeGrafter"/>
</dbReference>